<evidence type="ECO:0000256" key="2">
    <source>
        <dbReference type="SAM" id="Phobius"/>
    </source>
</evidence>
<proteinExistence type="predicted"/>
<organism evidence="4 5">
    <name type="scientific">Sanghuangporus baumii</name>
    <name type="common">Phellinus baumii</name>
    <dbReference type="NCBI Taxonomy" id="108892"/>
    <lineage>
        <taxon>Eukaryota</taxon>
        <taxon>Fungi</taxon>
        <taxon>Dikarya</taxon>
        <taxon>Basidiomycota</taxon>
        <taxon>Agaricomycotina</taxon>
        <taxon>Agaricomycetes</taxon>
        <taxon>Hymenochaetales</taxon>
        <taxon>Hymenochaetaceae</taxon>
        <taxon>Sanghuangporus</taxon>
    </lineage>
</organism>
<dbReference type="InterPro" id="IPR040410">
    <property type="entry name" value="UPF0658_Golgi"/>
</dbReference>
<feature type="transmembrane region" description="Helical" evidence="2">
    <location>
        <begin position="462"/>
        <end position="481"/>
    </location>
</feature>
<feature type="transmembrane region" description="Helical" evidence="2">
    <location>
        <begin position="320"/>
        <end position="339"/>
    </location>
</feature>
<evidence type="ECO:0000256" key="1">
    <source>
        <dbReference type="SAM" id="MobiDB-lite"/>
    </source>
</evidence>
<accession>A0A9Q5MZN6</accession>
<dbReference type="AlphaFoldDB" id="A0A9Q5MZN6"/>
<keyword evidence="2" id="KW-0472">Membrane</keyword>
<name>A0A9Q5MZN6_SANBA</name>
<feature type="compositionally biased region" description="Low complexity" evidence="1">
    <location>
        <begin position="184"/>
        <end position="200"/>
    </location>
</feature>
<evidence type="ECO:0000256" key="3">
    <source>
        <dbReference type="SAM" id="SignalP"/>
    </source>
</evidence>
<keyword evidence="3" id="KW-0732">Signal</keyword>
<evidence type="ECO:0000313" key="5">
    <source>
        <dbReference type="Proteomes" id="UP000757232"/>
    </source>
</evidence>
<feature type="transmembrane region" description="Helical" evidence="2">
    <location>
        <begin position="375"/>
        <end position="396"/>
    </location>
</feature>
<reference evidence="4" key="1">
    <citation type="submission" date="2016-06" db="EMBL/GenBank/DDBJ databases">
        <title>Draft Genome sequence of the fungus Inonotus baumii.</title>
        <authorList>
            <person name="Zhu H."/>
            <person name="Lin W."/>
        </authorList>
    </citation>
    <scope>NUCLEOTIDE SEQUENCE</scope>
    <source>
        <strain evidence="4">821</strain>
    </source>
</reference>
<keyword evidence="2" id="KW-1133">Transmembrane helix</keyword>
<comment type="caution">
    <text evidence="4">The sequence shown here is derived from an EMBL/GenBank/DDBJ whole genome shotgun (WGS) entry which is preliminary data.</text>
</comment>
<feature type="transmembrane region" description="Helical" evidence="2">
    <location>
        <begin position="416"/>
        <end position="442"/>
    </location>
</feature>
<dbReference type="EMBL" id="LNZH02000211">
    <property type="protein sequence ID" value="OCB85202.1"/>
    <property type="molecule type" value="Genomic_DNA"/>
</dbReference>
<keyword evidence="2" id="KW-0812">Transmembrane</keyword>
<dbReference type="PANTHER" id="PTHR34391">
    <property type="entry name" value="UPF0658 GOLGI APPARATUS MEMBRANE PROTEIN C1952.10C-RELATED"/>
    <property type="match status" value="1"/>
</dbReference>
<evidence type="ECO:0000313" key="4">
    <source>
        <dbReference type="EMBL" id="OCB85202.1"/>
    </source>
</evidence>
<feature type="signal peptide" evidence="3">
    <location>
        <begin position="1"/>
        <end position="23"/>
    </location>
</feature>
<feature type="transmembrane region" description="Helical" evidence="2">
    <location>
        <begin position="488"/>
        <end position="507"/>
    </location>
</feature>
<feature type="compositionally biased region" description="Polar residues" evidence="1">
    <location>
        <begin position="712"/>
        <end position="722"/>
    </location>
</feature>
<dbReference type="PANTHER" id="PTHR34391:SF2">
    <property type="entry name" value="TRP C-TERMINAL DOMAIN-CONTAINING PROTEIN"/>
    <property type="match status" value="1"/>
</dbReference>
<feature type="region of interest" description="Disordered" evidence="1">
    <location>
        <begin position="685"/>
        <end position="731"/>
    </location>
</feature>
<keyword evidence="5" id="KW-1185">Reference proteome</keyword>
<feature type="region of interest" description="Disordered" evidence="1">
    <location>
        <begin position="82"/>
        <end position="123"/>
    </location>
</feature>
<dbReference type="Proteomes" id="UP000757232">
    <property type="component" value="Unassembled WGS sequence"/>
</dbReference>
<feature type="transmembrane region" description="Helical" evidence="2">
    <location>
        <begin position="295"/>
        <end position="313"/>
    </location>
</feature>
<feature type="compositionally biased region" description="Low complexity" evidence="1">
    <location>
        <begin position="82"/>
        <end position="121"/>
    </location>
</feature>
<feature type="chain" id="PRO_5040265736" evidence="3">
    <location>
        <begin position="24"/>
        <end position="731"/>
    </location>
</feature>
<feature type="compositionally biased region" description="Low complexity" evidence="1">
    <location>
        <begin position="688"/>
        <end position="702"/>
    </location>
</feature>
<feature type="region of interest" description="Disordered" evidence="1">
    <location>
        <begin position="184"/>
        <end position="217"/>
    </location>
</feature>
<gene>
    <name evidence="4" type="ORF">A7U60_g7828</name>
</gene>
<feature type="compositionally biased region" description="Acidic residues" evidence="1">
    <location>
        <begin position="201"/>
        <end position="217"/>
    </location>
</feature>
<dbReference type="OrthoDB" id="2448307at2759"/>
<sequence>MTKFYFFFSVLHCLVQLVFQIQAFSTNARAANFLWHLVTQANTADPGFSVFSDDELRFCESVPDGITTASCQLIWAAAKNNGNSERSGESGSSTPSSTSLVEPSGPSSSSSSTSESESPKTATIRLATSATPSSAVPFFSSSTALGTSSAAASTSSTISATSSAAVFLTTTSSVSSILSITVPTSSAIPSAPSSSVAAVVGEEDDDDELSDDDDDDLESIASVDSLDSVESLDEEELEKRDHPDFRIAAVDANGTTEVVIDGFGFDNQIVTLSRRCLYTLNWPVETLNNTKREDITFIAFQFWVLGMSIVAILNESIPHIIASLLTHVLATAWGGFQIWHTNDFRENFVKLTAQGACDGTNLLSTYWKPRANAEIASLVLNAVALVLSGFLSWKLFKLFGWQTFKRVGASRTINRVYKLVLTLSIAIQLSLFFIVVSIALWLDSLCNGVVGRLSKNPTLFKGLTVAVIVLLIPWLTLGWISVRRELRVQMLIFLVLSLGYMVGWAAMFTSPTFRWTFVLWRFFTLMTVASVALTLSTLVIGILCRINFGKGLPRYLNAEEALPDNFEPVTPRGQVYDDEKVEFPSGRAALPTYSAAFAQNTPPRQMKFSPARVGPRFTNPSIEPFEIDSSSRGTILTDISDLPGTYVQRSNDSGYQTETIYSRDTYSRQTVPDGATLYDQRQLARQMSVGSQRSYSSTSTSSIVKAHGSKHSYGSDSGQRNDPFSKRWMIE</sequence>
<feature type="transmembrane region" description="Helical" evidence="2">
    <location>
        <begin position="519"/>
        <end position="544"/>
    </location>
</feature>
<dbReference type="GO" id="GO:0005794">
    <property type="term" value="C:Golgi apparatus"/>
    <property type="evidence" value="ECO:0007669"/>
    <property type="project" value="TreeGrafter"/>
</dbReference>
<protein>
    <submittedName>
        <fullName evidence="4">Uncharacterized protein</fullName>
    </submittedName>
</protein>